<evidence type="ECO:0000256" key="1">
    <source>
        <dbReference type="SAM" id="Coils"/>
    </source>
</evidence>
<name>A0AB34PPW4_CANAX</name>
<comment type="caution">
    <text evidence="4">The sequence shown here is derived from an EMBL/GenBank/DDBJ whole genome shotgun (WGS) entry which is preliminary data.</text>
</comment>
<feature type="region of interest" description="Disordered" evidence="2">
    <location>
        <begin position="143"/>
        <end position="170"/>
    </location>
</feature>
<feature type="compositionally biased region" description="Low complexity" evidence="2">
    <location>
        <begin position="82"/>
        <end position="92"/>
    </location>
</feature>
<dbReference type="Proteomes" id="UP000030161">
    <property type="component" value="Unassembled WGS sequence"/>
</dbReference>
<evidence type="ECO:0000256" key="3">
    <source>
        <dbReference type="SAM" id="Phobius"/>
    </source>
</evidence>
<proteinExistence type="predicted"/>
<reference evidence="4 5" key="1">
    <citation type="submission" date="2013-12" db="EMBL/GenBank/DDBJ databases">
        <title>The Genome Sequence of Candida albicans P78048.</title>
        <authorList>
            <consortium name="The Broad Institute Genome Sequencing Platform"/>
            <consortium name="The Broad Institute Genome Sequencing Center for Infectious Disease"/>
            <person name="Cuomo C."/>
            <person name="Bennett R."/>
            <person name="Hirakawa M."/>
            <person name="Noverr M."/>
            <person name="Mitchell A."/>
            <person name="Young S.K."/>
            <person name="Zeng Q."/>
            <person name="Gargeya S."/>
            <person name="Fitzgerald M."/>
            <person name="Abouelleil A."/>
            <person name="Alvarado L."/>
            <person name="Berlin A.M."/>
            <person name="Chapman S.B."/>
            <person name="Dewar J."/>
            <person name="Goldberg J."/>
            <person name="Griggs A."/>
            <person name="Gujja S."/>
            <person name="Hansen M."/>
            <person name="Howarth C."/>
            <person name="Imamovic A."/>
            <person name="Larimer J."/>
            <person name="McCowan C."/>
            <person name="Murphy C."/>
            <person name="Pearson M."/>
            <person name="Priest M."/>
            <person name="Roberts A."/>
            <person name="Saif S."/>
            <person name="Shea T."/>
            <person name="Sykes S."/>
            <person name="Wortman J."/>
            <person name="Nusbaum C."/>
            <person name="Birren B."/>
        </authorList>
    </citation>
    <scope>NUCLEOTIDE SEQUENCE [LARGE SCALE GENOMIC DNA]</scope>
    <source>
        <strain evidence="4 5">P78048</strain>
    </source>
</reference>
<gene>
    <name evidence="4" type="ORF">MG3_03700</name>
</gene>
<keyword evidence="3" id="KW-0812">Transmembrane</keyword>
<organism evidence="4 5">
    <name type="scientific">Candida albicans P78048</name>
    <dbReference type="NCBI Taxonomy" id="1094989"/>
    <lineage>
        <taxon>Eukaryota</taxon>
        <taxon>Fungi</taxon>
        <taxon>Dikarya</taxon>
        <taxon>Ascomycota</taxon>
        <taxon>Saccharomycotina</taxon>
        <taxon>Pichiomycetes</taxon>
        <taxon>Debaryomycetaceae</taxon>
        <taxon>Candida/Lodderomyces clade</taxon>
        <taxon>Candida</taxon>
    </lineage>
</organism>
<dbReference type="SMR" id="A0AB34PPW4"/>
<protein>
    <submittedName>
        <fullName evidence="4">Uncharacterized protein</fullName>
    </submittedName>
</protein>
<feature type="coiled-coil region" evidence="1">
    <location>
        <begin position="180"/>
        <end position="207"/>
    </location>
</feature>
<feature type="compositionally biased region" description="Polar residues" evidence="2">
    <location>
        <begin position="144"/>
        <end position="155"/>
    </location>
</feature>
<sequence length="210" mass="24418">MTTEINQINKYIKEKITTNSSLFKTTFHQLINHRYTLLMFFTILIIAVILVAVMVILPYASGLTKIEIDRSHHQSSKKSSQESKPPQQQQQQYYGYVPPDEIQDLDDQANQQHQSLKDRAHLLKERLQVTADDIPLKIKLNKLDSGSTASGNSSGLRHRKREKLDLDNNPNTYDYDIDELIAEENDLARKEQQQEFYKDQIIGKEREEMV</sequence>
<feature type="transmembrane region" description="Helical" evidence="3">
    <location>
        <begin position="37"/>
        <end position="60"/>
    </location>
</feature>
<dbReference type="EMBL" id="AJIX01000027">
    <property type="protein sequence ID" value="KGR08947.1"/>
    <property type="molecule type" value="Genomic_DNA"/>
</dbReference>
<evidence type="ECO:0000313" key="5">
    <source>
        <dbReference type="Proteomes" id="UP000030161"/>
    </source>
</evidence>
<keyword evidence="1" id="KW-0175">Coiled coil</keyword>
<evidence type="ECO:0000313" key="4">
    <source>
        <dbReference type="EMBL" id="KGR08947.1"/>
    </source>
</evidence>
<evidence type="ECO:0000256" key="2">
    <source>
        <dbReference type="SAM" id="MobiDB-lite"/>
    </source>
</evidence>
<keyword evidence="3" id="KW-0472">Membrane</keyword>
<accession>A0AB34PPW4</accession>
<feature type="region of interest" description="Disordered" evidence="2">
    <location>
        <begin position="71"/>
        <end position="92"/>
    </location>
</feature>
<keyword evidence="3" id="KW-1133">Transmembrane helix</keyword>
<dbReference type="AlphaFoldDB" id="A0AB34PPW4"/>